<evidence type="ECO:0000313" key="5">
    <source>
        <dbReference type="EMBL" id="KAL0421911.1"/>
    </source>
</evidence>
<dbReference type="InterPro" id="IPR046960">
    <property type="entry name" value="PPR_At4g14850-like_plant"/>
</dbReference>
<dbReference type="PANTHER" id="PTHR47926:SF411">
    <property type="entry name" value="PENTATRICOPEPTIDE REPEAT-CONTAINING PROTEIN"/>
    <property type="match status" value="1"/>
</dbReference>
<comment type="caution">
    <text evidence="5">The sequence shown here is derived from an EMBL/GenBank/DDBJ whole genome shotgun (WGS) entry which is preliminary data.</text>
</comment>
<feature type="domain" description="DYW" evidence="4">
    <location>
        <begin position="492"/>
        <end position="583"/>
    </location>
</feature>
<dbReference type="AlphaFoldDB" id="A0AAW2UXZ6"/>
<name>A0AAW2UXZ6_9LAMI</name>
<evidence type="ECO:0000256" key="1">
    <source>
        <dbReference type="ARBA" id="ARBA00006643"/>
    </source>
</evidence>
<dbReference type="InterPro" id="IPR011990">
    <property type="entry name" value="TPR-like_helical_dom_sf"/>
</dbReference>
<comment type="similarity">
    <text evidence="1">Belongs to the PPR family. PCMP-H subfamily.</text>
</comment>
<dbReference type="Pfam" id="PF14432">
    <property type="entry name" value="DYW_deaminase"/>
    <property type="match status" value="1"/>
</dbReference>
<dbReference type="InterPro" id="IPR002885">
    <property type="entry name" value="PPR_rpt"/>
</dbReference>
<evidence type="ECO:0000256" key="2">
    <source>
        <dbReference type="ARBA" id="ARBA00022737"/>
    </source>
</evidence>
<dbReference type="FunFam" id="1.25.40.10:FF:001093">
    <property type="entry name" value="Pentatricopeptide repeat-containing protein At2g34400"/>
    <property type="match status" value="1"/>
</dbReference>
<dbReference type="Pfam" id="PF01535">
    <property type="entry name" value="PPR"/>
    <property type="match status" value="5"/>
</dbReference>
<evidence type="ECO:0000259" key="4">
    <source>
        <dbReference type="Pfam" id="PF14432"/>
    </source>
</evidence>
<dbReference type="Gene3D" id="1.25.40.10">
    <property type="entry name" value="Tetratricopeptide repeat domain"/>
    <property type="match status" value="3"/>
</dbReference>
<dbReference type="EMBL" id="JACGWN010000011">
    <property type="protein sequence ID" value="KAL0421911.1"/>
    <property type="molecule type" value="Genomic_DNA"/>
</dbReference>
<dbReference type="InterPro" id="IPR032867">
    <property type="entry name" value="DYW_dom"/>
</dbReference>
<dbReference type="FunFam" id="1.25.40.10:FF:000934">
    <property type="entry name" value="Pentatricopeptide repeat-containing protein"/>
    <property type="match status" value="1"/>
</dbReference>
<feature type="repeat" description="PPR" evidence="3">
    <location>
        <begin position="276"/>
        <end position="310"/>
    </location>
</feature>
<organism evidence="5">
    <name type="scientific">Sesamum latifolium</name>
    <dbReference type="NCBI Taxonomy" id="2727402"/>
    <lineage>
        <taxon>Eukaryota</taxon>
        <taxon>Viridiplantae</taxon>
        <taxon>Streptophyta</taxon>
        <taxon>Embryophyta</taxon>
        <taxon>Tracheophyta</taxon>
        <taxon>Spermatophyta</taxon>
        <taxon>Magnoliopsida</taxon>
        <taxon>eudicotyledons</taxon>
        <taxon>Gunneridae</taxon>
        <taxon>Pentapetalae</taxon>
        <taxon>asterids</taxon>
        <taxon>lamiids</taxon>
        <taxon>Lamiales</taxon>
        <taxon>Pedaliaceae</taxon>
        <taxon>Sesamum</taxon>
    </lineage>
</organism>
<keyword evidence="2" id="KW-0677">Repeat</keyword>
<dbReference type="GO" id="GO:0009451">
    <property type="term" value="P:RNA modification"/>
    <property type="evidence" value="ECO:0007669"/>
    <property type="project" value="InterPro"/>
</dbReference>
<dbReference type="Pfam" id="PF20431">
    <property type="entry name" value="E_motif"/>
    <property type="match status" value="1"/>
</dbReference>
<accession>A0AAW2UXZ6</accession>
<feature type="repeat" description="PPR" evidence="3">
    <location>
        <begin position="171"/>
        <end position="205"/>
    </location>
</feature>
<gene>
    <name evidence="5" type="ORF">Slati_3214000</name>
</gene>
<proteinExistence type="inferred from homology"/>
<reference evidence="5" key="1">
    <citation type="submission" date="2020-06" db="EMBL/GenBank/DDBJ databases">
        <authorList>
            <person name="Li T."/>
            <person name="Hu X."/>
            <person name="Zhang T."/>
            <person name="Song X."/>
            <person name="Zhang H."/>
            <person name="Dai N."/>
            <person name="Sheng W."/>
            <person name="Hou X."/>
            <person name="Wei L."/>
        </authorList>
    </citation>
    <scope>NUCLEOTIDE SEQUENCE</scope>
    <source>
        <strain evidence="5">KEN1</strain>
        <tissue evidence="5">Leaf</tissue>
    </source>
</reference>
<evidence type="ECO:0000256" key="3">
    <source>
        <dbReference type="PROSITE-ProRule" id="PRU00708"/>
    </source>
</evidence>
<dbReference type="PANTHER" id="PTHR47926">
    <property type="entry name" value="PENTATRICOPEPTIDE REPEAT-CONTAINING PROTEIN"/>
    <property type="match status" value="1"/>
</dbReference>
<dbReference type="PROSITE" id="PS51375">
    <property type="entry name" value="PPR"/>
    <property type="match status" value="3"/>
</dbReference>
<dbReference type="InterPro" id="IPR046848">
    <property type="entry name" value="E_motif"/>
</dbReference>
<dbReference type="Pfam" id="PF13041">
    <property type="entry name" value="PPR_2"/>
    <property type="match status" value="1"/>
</dbReference>
<dbReference type="Pfam" id="PF12854">
    <property type="entry name" value="PPR_1"/>
    <property type="match status" value="1"/>
</dbReference>
<dbReference type="NCBIfam" id="TIGR00756">
    <property type="entry name" value="PPR"/>
    <property type="match status" value="4"/>
</dbReference>
<protein>
    <submittedName>
        <fullName evidence="5">Pentatricopeptide repeat-containing protein</fullName>
    </submittedName>
</protein>
<dbReference type="GO" id="GO:0008270">
    <property type="term" value="F:zinc ion binding"/>
    <property type="evidence" value="ECO:0007669"/>
    <property type="project" value="InterPro"/>
</dbReference>
<dbReference type="GO" id="GO:0003723">
    <property type="term" value="F:RNA binding"/>
    <property type="evidence" value="ECO:0007669"/>
    <property type="project" value="InterPro"/>
</dbReference>
<feature type="repeat" description="PPR" evidence="3">
    <location>
        <begin position="233"/>
        <end position="267"/>
    </location>
</feature>
<sequence>MNSAEHFCLSLLNNCRTLRSLQQIHAHVTKTGIDSDPFVAGKLLLHCAVHLCGALDYATHLLRYSSNPDPFMYNALIRGFSDSDLPQNSISTFSLMLKNLDSPVDSFSLAFTLKSAANMRCLRTGIQLHCQALTRGLDTHLFVGTTLISMYAECGCVGFAEKMFGQIPEPNVVTWNAMVTAFFRCGDVKSAERVFNLMPAKNLASYNLMLAGYTKLEEFELARRVFGEMPMRDEVSWSTMIVGFAQHGCFDEAFGYFRELLRVGMRPNERMPGKKSIVSWTSMIVSLAIQGYGEDALSLFHEMEESGIDPDGIAFIAILYACSHAGLVEQGQEVFDKMSQVYGIKPEIEHYGCMVDLYGRAGQLLKAYHFVNQMPIPPNAVIWRTLLGACSFYGDVKLAEQVKRRLSELDPNNSGDHVLLSNIYAVAGKWKDVATVRKSMAELKLTKTPGWSMIEVDKAIYTFIAGAKQDDVTKEAYEKLKEIMLKLRVEGGYVPEVGNVLHDIQEEEKEDAVITHSEKLAVAFGMARLPEGSFIRIVKNLRVCKDCHTVMKLISKVYKLEIMLRDRSRFLFKNGICSCRDYW</sequence>
<reference evidence="5" key="2">
    <citation type="journal article" date="2024" name="Plant">
        <title>Genomic evolution and insights into agronomic trait innovations of Sesamum species.</title>
        <authorList>
            <person name="Miao H."/>
            <person name="Wang L."/>
            <person name="Qu L."/>
            <person name="Liu H."/>
            <person name="Sun Y."/>
            <person name="Le M."/>
            <person name="Wang Q."/>
            <person name="Wei S."/>
            <person name="Zheng Y."/>
            <person name="Lin W."/>
            <person name="Duan Y."/>
            <person name="Cao H."/>
            <person name="Xiong S."/>
            <person name="Wang X."/>
            <person name="Wei L."/>
            <person name="Li C."/>
            <person name="Ma Q."/>
            <person name="Ju M."/>
            <person name="Zhao R."/>
            <person name="Li G."/>
            <person name="Mu C."/>
            <person name="Tian Q."/>
            <person name="Mei H."/>
            <person name="Zhang T."/>
            <person name="Gao T."/>
            <person name="Zhang H."/>
        </authorList>
    </citation>
    <scope>NUCLEOTIDE SEQUENCE</scope>
    <source>
        <strain evidence="5">KEN1</strain>
    </source>
</reference>